<dbReference type="KEGG" id="lfp:Y981_10660"/>
<evidence type="ECO:0000256" key="1">
    <source>
        <dbReference type="ARBA" id="ARBA00022605"/>
    </source>
</evidence>
<comment type="pathway">
    <text evidence="6">Amino-acid biosynthesis; L-methionine biosynthesis via salvage pathway; L-methionine from S-methyl-5-thio-alpha-D-ribose 1-phosphate: step 2/6.</text>
</comment>
<dbReference type="InterPro" id="IPR050197">
    <property type="entry name" value="Aldolase_class_II_sugar_metab"/>
</dbReference>
<dbReference type="HAMAP" id="MF_01677">
    <property type="entry name" value="Salvage_MtnB"/>
    <property type="match status" value="1"/>
</dbReference>
<evidence type="ECO:0000256" key="5">
    <source>
        <dbReference type="ARBA" id="ARBA00023239"/>
    </source>
</evidence>
<dbReference type="Gene3D" id="3.40.225.10">
    <property type="entry name" value="Class II aldolase/adducin N-terminal domain"/>
    <property type="match status" value="1"/>
</dbReference>
<reference evidence="8 9" key="2">
    <citation type="journal article" date="2015" name="Biomed. Res. Int.">
        <title>Effects of Arsenite Resistance on the Growth and Functional Gene Expression of Leptospirillum ferriphilum and Acidithiobacillus thiooxidans in Pure Culture and Coculture.</title>
        <authorList>
            <person name="Jiang H."/>
            <person name="Liang Y."/>
            <person name="Yin H."/>
            <person name="Xiao Y."/>
            <person name="Guo X."/>
            <person name="Xu Y."/>
            <person name="Hu Q."/>
            <person name="Liu H."/>
            <person name="Liu X."/>
        </authorList>
    </citation>
    <scope>NUCLEOTIDE SEQUENCE [LARGE SCALE GENOMIC DNA]</scope>
    <source>
        <strain evidence="8 9">YSK</strain>
    </source>
</reference>
<sequence>MTSESQLIHHANQLYEKGWMAGTSGNLSVRTEDGFRITPSGKHKGELSVADLVLLPSSGVLPSDSPHRPSAEISLHQTIYRNCPDARAVYHVHTVEATVVSEWARAGSLELPPLEMLKGFGWRGGDPLPVFPVFSNHADVRDIAADLESFFRRKREFLLPGFLIRLHGLTVWGDSPAAAFKHVELFDFLFRFMVLSRTVSS</sequence>
<accession>A0A059XR11</accession>
<dbReference type="GO" id="GO:0005829">
    <property type="term" value="C:cytosol"/>
    <property type="evidence" value="ECO:0007669"/>
    <property type="project" value="TreeGrafter"/>
</dbReference>
<proteinExistence type="inferred from homology"/>
<dbReference type="OrthoDB" id="9805559at2"/>
<evidence type="ECO:0000313" key="8">
    <source>
        <dbReference type="EMBL" id="AIA31034.1"/>
    </source>
</evidence>
<dbReference type="GO" id="GO:0046570">
    <property type="term" value="F:methylthioribulose 1-phosphate dehydratase activity"/>
    <property type="evidence" value="ECO:0007669"/>
    <property type="project" value="UniProtKB-UniRule"/>
</dbReference>
<dbReference type="NCBIfam" id="TIGR03328">
    <property type="entry name" value="salvage_mtnB"/>
    <property type="match status" value="1"/>
</dbReference>
<dbReference type="EC" id="4.2.1.109" evidence="6"/>
<evidence type="ECO:0000256" key="3">
    <source>
        <dbReference type="ARBA" id="ARBA00022833"/>
    </source>
</evidence>
<keyword evidence="3 6" id="KW-0862">Zinc</keyword>
<dbReference type="GO" id="GO:0008270">
    <property type="term" value="F:zinc ion binding"/>
    <property type="evidence" value="ECO:0007669"/>
    <property type="project" value="UniProtKB-UniRule"/>
</dbReference>
<comment type="similarity">
    <text evidence="6">Belongs to the aldolase class II family. MtnB subfamily.</text>
</comment>
<dbReference type="GO" id="GO:0019509">
    <property type="term" value="P:L-methionine salvage from methylthioadenosine"/>
    <property type="evidence" value="ECO:0007669"/>
    <property type="project" value="UniProtKB-UniRule"/>
</dbReference>
<dbReference type="Pfam" id="PF00596">
    <property type="entry name" value="Aldolase_II"/>
    <property type="match status" value="1"/>
</dbReference>
<feature type="binding site" evidence="6">
    <location>
        <position position="91"/>
    </location>
    <ligand>
        <name>Zn(2+)</name>
        <dbReference type="ChEBI" id="CHEBI:29105"/>
    </ligand>
</feature>
<dbReference type="HOGENOM" id="CLU_006033_4_1_0"/>
<feature type="binding site" evidence="6">
    <location>
        <position position="93"/>
    </location>
    <ligand>
        <name>Zn(2+)</name>
        <dbReference type="ChEBI" id="CHEBI:29105"/>
    </ligand>
</feature>
<comment type="cofactor">
    <cofactor evidence="6">
        <name>Zn(2+)</name>
        <dbReference type="ChEBI" id="CHEBI:29105"/>
    </cofactor>
    <text evidence="6">Binds 1 zinc ion per subunit.</text>
</comment>
<comment type="function">
    <text evidence="6">Catalyzes the dehydration of methylthioribulose-1-phosphate (MTRu-1-P) into 2,3-diketo-5-methylthiopentyl-1-phosphate (DK-MTP-1-P).</text>
</comment>
<dbReference type="InterPro" id="IPR017714">
    <property type="entry name" value="MethylthioRu-1-P_deHdtase_MtnB"/>
</dbReference>
<gene>
    <name evidence="6" type="primary">mtnB</name>
    <name evidence="8" type="ORF">Y981_10660</name>
</gene>
<dbReference type="AlphaFoldDB" id="A0A059XR11"/>
<dbReference type="SMART" id="SM01007">
    <property type="entry name" value="Aldolase_II"/>
    <property type="match status" value="1"/>
</dbReference>
<evidence type="ECO:0000256" key="2">
    <source>
        <dbReference type="ARBA" id="ARBA00022723"/>
    </source>
</evidence>
<reference evidence="9" key="1">
    <citation type="submission" date="2014-02" db="EMBL/GenBank/DDBJ databases">
        <title>Complete genome sequence and comparative genomic analysis of the nitrogen-fixing bacterium Leptospirillum ferriphilum YSK.</title>
        <authorList>
            <person name="Guo X."/>
            <person name="Yin H."/>
            <person name="Liang Y."/>
            <person name="Hu Q."/>
            <person name="Ma L."/>
            <person name="Xiao Y."/>
            <person name="Zhang X."/>
            <person name="Qiu G."/>
            <person name="Liu X."/>
        </authorList>
    </citation>
    <scope>NUCLEOTIDE SEQUENCE [LARGE SCALE GENOMIC DNA]</scope>
    <source>
        <strain evidence="9">YSK</strain>
    </source>
</reference>
<dbReference type="SUPFAM" id="SSF53639">
    <property type="entry name" value="AraD/HMP-PK domain-like"/>
    <property type="match status" value="1"/>
</dbReference>
<evidence type="ECO:0000259" key="7">
    <source>
        <dbReference type="SMART" id="SM01007"/>
    </source>
</evidence>
<dbReference type="GO" id="GO:0019323">
    <property type="term" value="P:pentose catabolic process"/>
    <property type="evidence" value="ECO:0007669"/>
    <property type="project" value="TreeGrafter"/>
</dbReference>
<dbReference type="InterPro" id="IPR001303">
    <property type="entry name" value="Aldolase_II/adducin_N"/>
</dbReference>
<keyword evidence="5 6" id="KW-0456">Lyase</keyword>
<organism evidence="8 9">
    <name type="scientific">Leptospirillum ferriphilum YSK</name>
    <dbReference type="NCBI Taxonomy" id="1441628"/>
    <lineage>
        <taxon>Bacteria</taxon>
        <taxon>Pseudomonadati</taxon>
        <taxon>Nitrospirota</taxon>
        <taxon>Nitrospiria</taxon>
        <taxon>Nitrospirales</taxon>
        <taxon>Nitrospiraceae</taxon>
        <taxon>Leptospirillum</taxon>
    </lineage>
</organism>
<dbReference type="InterPro" id="IPR036409">
    <property type="entry name" value="Aldolase_II/adducin_N_sf"/>
</dbReference>
<comment type="catalytic activity">
    <reaction evidence="6">
        <text>5-(methylsulfanyl)-D-ribulose 1-phosphate = 5-methylsulfanyl-2,3-dioxopentyl phosphate + H2O</text>
        <dbReference type="Rhea" id="RHEA:15549"/>
        <dbReference type="ChEBI" id="CHEBI:15377"/>
        <dbReference type="ChEBI" id="CHEBI:58548"/>
        <dbReference type="ChEBI" id="CHEBI:58828"/>
        <dbReference type="EC" id="4.2.1.109"/>
    </reaction>
</comment>
<feature type="domain" description="Class II aldolase/adducin N-terminal" evidence="7">
    <location>
        <begin position="5"/>
        <end position="194"/>
    </location>
</feature>
<evidence type="ECO:0000256" key="6">
    <source>
        <dbReference type="HAMAP-Rule" id="MF_01677"/>
    </source>
</evidence>
<dbReference type="EMBL" id="CP007243">
    <property type="protein sequence ID" value="AIA31034.1"/>
    <property type="molecule type" value="Genomic_DNA"/>
</dbReference>
<dbReference type="GO" id="GO:0016832">
    <property type="term" value="F:aldehyde-lyase activity"/>
    <property type="evidence" value="ECO:0007669"/>
    <property type="project" value="TreeGrafter"/>
</dbReference>
<dbReference type="Proteomes" id="UP000027059">
    <property type="component" value="Chromosome"/>
</dbReference>
<protein>
    <recommendedName>
        <fullName evidence="6">Methylthioribulose-1-phosphate dehydratase</fullName>
        <shortName evidence="6">MTRu-1-P dehydratase</shortName>
        <ecNumber evidence="6">4.2.1.109</ecNumber>
    </recommendedName>
</protein>
<keyword evidence="9" id="KW-1185">Reference proteome</keyword>
<keyword evidence="1 6" id="KW-0028">Amino-acid biosynthesis</keyword>
<keyword evidence="2 6" id="KW-0479">Metal-binding</keyword>
<keyword evidence="4 6" id="KW-0486">Methionine biosynthesis</keyword>
<evidence type="ECO:0000313" key="9">
    <source>
        <dbReference type="Proteomes" id="UP000027059"/>
    </source>
</evidence>
<dbReference type="UniPathway" id="UPA00904">
    <property type="reaction ID" value="UER00875"/>
</dbReference>
<dbReference type="PANTHER" id="PTHR22789:SF0">
    <property type="entry name" value="3-OXO-TETRONATE 4-PHOSPHATE DECARBOXYLASE-RELATED"/>
    <property type="match status" value="1"/>
</dbReference>
<dbReference type="RefSeq" id="WP_051613890.1">
    <property type="nucleotide sequence ID" value="NZ_CP007243.1"/>
</dbReference>
<evidence type="ECO:0000256" key="4">
    <source>
        <dbReference type="ARBA" id="ARBA00023167"/>
    </source>
</evidence>
<name>A0A059XR11_9BACT</name>
<dbReference type="PANTHER" id="PTHR22789">
    <property type="entry name" value="FUCULOSE PHOSPHATE ALDOLASE"/>
    <property type="match status" value="1"/>
</dbReference>